<evidence type="ECO:0008006" key="11">
    <source>
        <dbReference type="Google" id="ProtNLM"/>
    </source>
</evidence>
<evidence type="ECO:0000256" key="3">
    <source>
        <dbReference type="PROSITE-ProRule" id="PRU00168"/>
    </source>
</evidence>
<dbReference type="SMART" id="SM00229">
    <property type="entry name" value="RasGEFN"/>
    <property type="match status" value="1"/>
</dbReference>
<dbReference type="Gene3D" id="1.20.870.10">
    <property type="entry name" value="Son of sevenless (SoS) protein Chain: S domain 1"/>
    <property type="match status" value="1"/>
</dbReference>
<dbReference type="SMART" id="SM00326">
    <property type="entry name" value="SH3"/>
    <property type="match status" value="1"/>
</dbReference>
<feature type="domain" description="Ras-GEF" evidence="7">
    <location>
        <begin position="469"/>
        <end position="719"/>
    </location>
</feature>
<dbReference type="InterPro" id="IPR008937">
    <property type="entry name" value="Ras-like_GEF"/>
</dbReference>
<dbReference type="EMBL" id="JBANRG010000006">
    <property type="protein sequence ID" value="KAK7465269.1"/>
    <property type="molecule type" value="Genomic_DNA"/>
</dbReference>
<evidence type="ECO:0000313" key="9">
    <source>
        <dbReference type="EMBL" id="KAK7465269.1"/>
    </source>
</evidence>
<dbReference type="SMART" id="SM00147">
    <property type="entry name" value="RasGEF"/>
    <property type="match status" value="1"/>
</dbReference>
<feature type="compositionally biased region" description="Polar residues" evidence="5">
    <location>
        <begin position="229"/>
        <end position="240"/>
    </location>
</feature>
<dbReference type="PROSITE" id="PS50009">
    <property type="entry name" value="RASGEF_CAT"/>
    <property type="match status" value="1"/>
</dbReference>
<evidence type="ECO:0000256" key="2">
    <source>
        <dbReference type="ARBA" id="ARBA00022658"/>
    </source>
</evidence>
<comment type="caution">
    <text evidence="9">The sequence shown here is derived from an EMBL/GenBank/DDBJ whole genome shotgun (WGS) entry which is preliminary data.</text>
</comment>
<feature type="domain" description="SH3" evidence="6">
    <location>
        <begin position="47"/>
        <end position="108"/>
    </location>
</feature>
<feature type="compositionally biased region" description="Low complexity" evidence="5">
    <location>
        <begin position="18"/>
        <end position="40"/>
    </location>
</feature>
<evidence type="ECO:0000259" key="6">
    <source>
        <dbReference type="PROSITE" id="PS50002"/>
    </source>
</evidence>
<keyword evidence="1 4" id="KW-0728">SH3 domain</keyword>
<dbReference type="InterPro" id="IPR001895">
    <property type="entry name" value="RASGEF_cat_dom"/>
</dbReference>
<feature type="region of interest" description="Disordered" evidence="5">
    <location>
        <begin position="442"/>
        <end position="462"/>
    </location>
</feature>
<dbReference type="InterPro" id="IPR001452">
    <property type="entry name" value="SH3_domain"/>
</dbReference>
<feature type="region of interest" description="Disordered" evidence="5">
    <location>
        <begin position="138"/>
        <end position="264"/>
    </location>
</feature>
<protein>
    <recommendedName>
        <fullName evidence="11">Ras GEF</fullName>
    </recommendedName>
</protein>
<proteinExistence type="predicted"/>
<dbReference type="PROSITE" id="PS50002">
    <property type="entry name" value="SH3"/>
    <property type="match status" value="1"/>
</dbReference>
<evidence type="ECO:0000313" key="10">
    <source>
        <dbReference type="Proteomes" id="UP001498398"/>
    </source>
</evidence>
<reference evidence="9 10" key="1">
    <citation type="submission" date="2024-01" db="EMBL/GenBank/DDBJ databases">
        <title>A draft genome for the cacao thread blight pathogen Marasmiellus scandens.</title>
        <authorList>
            <person name="Baruah I.K."/>
            <person name="Leung J."/>
            <person name="Bukari Y."/>
            <person name="Amoako-Attah I."/>
            <person name="Meinhardt L.W."/>
            <person name="Bailey B.A."/>
            <person name="Cohen S.P."/>
        </authorList>
    </citation>
    <scope>NUCLEOTIDE SEQUENCE [LARGE SCALE GENOMIC DNA]</scope>
    <source>
        <strain evidence="9 10">GH-19</strain>
    </source>
</reference>
<dbReference type="InterPro" id="IPR036964">
    <property type="entry name" value="RASGEF_cat_dom_sf"/>
</dbReference>
<organism evidence="9 10">
    <name type="scientific">Marasmiellus scandens</name>
    <dbReference type="NCBI Taxonomy" id="2682957"/>
    <lineage>
        <taxon>Eukaryota</taxon>
        <taxon>Fungi</taxon>
        <taxon>Dikarya</taxon>
        <taxon>Basidiomycota</taxon>
        <taxon>Agaricomycotina</taxon>
        <taxon>Agaricomycetes</taxon>
        <taxon>Agaricomycetidae</taxon>
        <taxon>Agaricales</taxon>
        <taxon>Marasmiineae</taxon>
        <taxon>Omphalotaceae</taxon>
        <taxon>Marasmiellus</taxon>
    </lineage>
</organism>
<keyword evidence="10" id="KW-1185">Reference proteome</keyword>
<dbReference type="PROSITE" id="PS50212">
    <property type="entry name" value="RASGEF_NTER"/>
    <property type="match status" value="1"/>
</dbReference>
<sequence length="735" mass="83797">MRQPLHISIDPSPYHQFSSNSSSPSTSSAHPSPGTTATSPASTLSDGILCSVLCIYDFQSSDPAHLSFHKNEILDIIKQEDSGWWAAMRKGGDIVGWIPQAFVKSLTEEMAERLWNVREELRVYEYEAEKLYLDAPTSRIPFDEDPDPAPVPNARRYNGYRSDGESRRDNKRQNQNQNQNQSQWMAIPPEQQQSQGQRQMPISSPATPQPVRYINKPTPPTPNEFDSIPDNQATSTSTSRRPLPPVANNSNNDNAVSPESGKRSVDKIKQLTGHEEALDFYKANLVWYLKPRFGDQLQIDDEGRIISGTRLALAERLVWSGPSRDPIKSAEDNQYRRIFLTTFRTFMTADQLFDMLVENYQMEYPKDASNDERKDWEEKRQYLTRCFVLTTFTMWLEEQRLLEEEPHIAGRLTDFVKYIGNGPFANVAEGIFQTIERLTFANPPSDSPVKSPSRGRRKKQPKNDLLRLDCTDVAEQLSLLEYRLYAKITPQECLALAKCRPPQAPGVTGLGSNPPPKSCSTTNLTNFCATHDKLAAWVTSTILNNDQLSRRADTVDFWIKVAEKCRNMNNFASMSAIINALSSTVVARLHLTWAHVGRKNNLDTLLRYNKPTGGFSGYRKLQLQAEGPCVPFVGMYMTDIVHIKDQFSDDADIDGKVSFIQRQRWYEVVKVMLRFQQKAYPIAENEMTMRFISNNMRELVPSKDWQQRFWQKSQEVQQSELAHADIRRGLEAAGF</sequence>
<evidence type="ECO:0000256" key="1">
    <source>
        <dbReference type="ARBA" id="ARBA00022443"/>
    </source>
</evidence>
<evidence type="ECO:0000259" key="7">
    <source>
        <dbReference type="PROSITE" id="PS50009"/>
    </source>
</evidence>
<dbReference type="PANTHER" id="PTHR23113:SF99">
    <property type="entry name" value="RASGEF DOMAIN-CONTAINING PROTEIN"/>
    <property type="match status" value="1"/>
</dbReference>
<dbReference type="CDD" id="cd00155">
    <property type="entry name" value="RasGEF"/>
    <property type="match status" value="1"/>
</dbReference>
<dbReference type="Gene3D" id="2.30.30.40">
    <property type="entry name" value="SH3 Domains"/>
    <property type="match status" value="1"/>
</dbReference>
<dbReference type="InterPro" id="IPR036028">
    <property type="entry name" value="SH3-like_dom_sf"/>
</dbReference>
<keyword evidence="2 3" id="KW-0344">Guanine-nucleotide releasing factor</keyword>
<dbReference type="Pfam" id="PF00617">
    <property type="entry name" value="RasGEF"/>
    <property type="match status" value="1"/>
</dbReference>
<feature type="compositionally biased region" description="Low complexity" evidence="5">
    <location>
        <begin position="246"/>
        <end position="257"/>
    </location>
</feature>
<feature type="compositionally biased region" description="Basic and acidic residues" evidence="5">
    <location>
        <begin position="162"/>
        <end position="172"/>
    </location>
</feature>
<evidence type="ECO:0000259" key="8">
    <source>
        <dbReference type="PROSITE" id="PS50212"/>
    </source>
</evidence>
<dbReference type="CDD" id="cd00174">
    <property type="entry name" value="SH3"/>
    <property type="match status" value="1"/>
</dbReference>
<dbReference type="Pfam" id="PF00018">
    <property type="entry name" value="SH3_1"/>
    <property type="match status" value="1"/>
</dbReference>
<feature type="compositionally biased region" description="Low complexity" evidence="5">
    <location>
        <begin position="173"/>
        <end position="183"/>
    </location>
</feature>
<evidence type="ECO:0000256" key="5">
    <source>
        <dbReference type="SAM" id="MobiDB-lite"/>
    </source>
</evidence>
<feature type="domain" description="N-terminal Ras-GEF" evidence="8">
    <location>
        <begin position="301"/>
        <end position="439"/>
    </location>
</feature>
<dbReference type="SUPFAM" id="SSF50044">
    <property type="entry name" value="SH3-domain"/>
    <property type="match status" value="1"/>
</dbReference>
<dbReference type="Pfam" id="PF00618">
    <property type="entry name" value="RasGEF_N"/>
    <property type="match status" value="1"/>
</dbReference>
<dbReference type="InterPro" id="IPR000651">
    <property type="entry name" value="Ras-like_Gua-exchang_fac_N"/>
</dbReference>
<feature type="region of interest" description="Disordered" evidence="5">
    <location>
        <begin position="1"/>
        <end position="40"/>
    </location>
</feature>
<dbReference type="Gene3D" id="1.10.840.10">
    <property type="entry name" value="Ras guanine-nucleotide exchange factors catalytic domain"/>
    <property type="match status" value="1"/>
</dbReference>
<gene>
    <name evidence="9" type="ORF">VKT23_005248</name>
</gene>
<dbReference type="SUPFAM" id="SSF48366">
    <property type="entry name" value="Ras GEF"/>
    <property type="match status" value="1"/>
</dbReference>
<name>A0ABR1JUB3_9AGAR</name>
<evidence type="ECO:0000256" key="4">
    <source>
        <dbReference type="PROSITE-ProRule" id="PRU00192"/>
    </source>
</evidence>
<dbReference type="PANTHER" id="PTHR23113">
    <property type="entry name" value="GUANINE NUCLEOTIDE EXCHANGE FACTOR"/>
    <property type="match status" value="1"/>
</dbReference>
<dbReference type="InterPro" id="IPR023578">
    <property type="entry name" value="Ras_GEF_dom_sf"/>
</dbReference>
<dbReference type="Proteomes" id="UP001498398">
    <property type="component" value="Unassembled WGS sequence"/>
</dbReference>
<accession>A0ABR1JUB3</accession>